<dbReference type="PANTHER" id="PTHR33840">
    <property type="match status" value="1"/>
</dbReference>
<evidence type="ECO:0000259" key="2">
    <source>
        <dbReference type="Pfam" id="PF09994"/>
    </source>
</evidence>
<dbReference type="OrthoDB" id="3162439at2759"/>
<evidence type="ECO:0000313" key="4">
    <source>
        <dbReference type="Proteomes" id="UP000521943"/>
    </source>
</evidence>
<gene>
    <name evidence="3" type="ORF">DFP72DRAFT_353098</name>
</gene>
<comment type="caution">
    <text evidence="3">The sequence shown here is derived from an EMBL/GenBank/DDBJ whole genome shotgun (WGS) entry which is preliminary data.</text>
</comment>
<dbReference type="InterPro" id="IPR018712">
    <property type="entry name" value="Tle1-like_cat"/>
</dbReference>
<proteinExistence type="predicted"/>
<feature type="domain" description="T6SS Phospholipase effector Tle1-like catalytic" evidence="2">
    <location>
        <begin position="49"/>
        <end position="381"/>
    </location>
</feature>
<dbReference type="EMBL" id="JACGCI010000032">
    <property type="protein sequence ID" value="KAF6754848.1"/>
    <property type="molecule type" value="Genomic_DNA"/>
</dbReference>
<dbReference type="AlphaFoldDB" id="A0A8H6M419"/>
<feature type="region of interest" description="Disordered" evidence="1">
    <location>
        <begin position="1"/>
        <end position="39"/>
    </location>
</feature>
<feature type="compositionally biased region" description="Pro residues" evidence="1">
    <location>
        <begin position="270"/>
        <end position="282"/>
    </location>
</feature>
<evidence type="ECO:0000313" key="3">
    <source>
        <dbReference type="EMBL" id="KAF6754848.1"/>
    </source>
</evidence>
<dbReference type="Pfam" id="PF09994">
    <property type="entry name" value="T6SS_Tle1-like_cat"/>
    <property type="match status" value="1"/>
</dbReference>
<feature type="region of interest" description="Disordered" evidence="1">
    <location>
        <begin position="263"/>
        <end position="324"/>
    </location>
</feature>
<dbReference type="Proteomes" id="UP000521943">
    <property type="component" value="Unassembled WGS sequence"/>
</dbReference>
<name>A0A8H6M419_9AGAR</name>
<evidence type="ECO:0000256" key="1">
    <source>
        <dbReference type="SAM" id="MobiDB-lite"/>
    </source>
</evidence>
<organism evidence="3 4">
    <name type="scientific">Ephemerocybe angulata</name>
    <dbReference type="NCBI Taxonomy" id="980116"/>
    <lineage>
        <taxon>Eukaryota</taxon>
        <taxon>Fungi</taxon>
        <taxon>Dikarya</taxon>
        <taxon>Basidiomycota</taxon>
        <taxon>Agaricomycotina</taxon>
        <taxon>Agaricomycetes</taxon>
        <taxon>Agaricomycetidae</taxon>
        <taxon>Agaricales</taxon>
        <taxon>Agaricineae</taxon>
        <taxon>Psathyrellaceae</taxon>
        <taxon>Ephemerocybe</taxon>
    </lineage>
</organism>
<accession>A0A8H6M419</accession>
<reference evidence="3 4" key="1">
    <citation type="submission" date="2020-07" db="EMBL/GenBank/DDBJ databases">
        <title>Comparative genomics of pyrophilous fungi reveals a link between fire events and developmental genes.</title>
        <authorList>
            <consortium name="DOE Joint Genome Institute"/>
            <person name="Steindorff A.S."/>
            <person name="Carver A."/>
            <person name="Calhoun S."/>
            <person name="Stillman K."/>
            <person name="Liu H."/>
            <person name="Lipzen A."/>
            <person name="Pangilinan J."/>
            <person name="Labutti K."/>
            <person name="Bruns T.D."/>
            <person name="Grigoriev I.V."/>
        </authorList>
    </citation>
    <scope>NUCLEOTIDE SEQUENCE [LARGE SCALE GENOMIC DNA]</scope>
    <source>
        <strain evidence="3 4">CBS 144469</strain>
    </source>
</reference>
<dbReference type="PANTHER" id="PTHR33840:SF2">
    <property type="entry name" value="TLE1 PHOSPHOLIPASE DOMAIN-CONTAINING PROTEIN"/>
    <property type="match status" value="1"/>
</dbReference>
<feature type="compositionally biased region" description="Basic and acidic residues" evidence="1">
    <location>
        <begin position="315"/>
        <end position="324"/>
    </location>
</feature>
<protein>
    <recommendedName>
        <fullName evidence="2">T6SS Phospholipase effector Tle1-like catalytic domain-containing protein</fullName>
    </recommendedName>
</protein>
<keyword evidence="4" id="KW-1185">Reference proteome</keyword>
<sequence>MSDIHHTQESSRISTTDTLIDGASPQDHASKLADPNAYPSVIPPTHTNRTLIVCFDGTGDQFDNDNSNIVKFVSLLKKDDRTQQMVYYQTGIGTYTSSPKTTVSPWSAKIQKTIDLMFATSLNAHVQGGYQFLMQNYAAGDKICIFGFSRGAYTARSLAGMLHKIGLLPPYNAEQIPFAYQMYLNTEKSGWAQSNEFKRTFSINVDIEFVGVWDTVASVGLIPDIRLPFTTSNAVVKTFRHAVSLDERRAKFKANLWNTPDDKDANLGLPLPPPSEEVPPTPTEATSTAVEAKSGSGFTQRKGKSQVKRPVGVKQADKGNDDLSALERTHSHHASRGGERKPTDIKEVWFAGCHCDVGGGSVNNETRHSLARIPLRWMVREIFKANTGILFEADRLFEIGMHPASLYPEVKPRSTTLQDVGNRKIRKHSVKEIPTRPHAVLTYLNEEPALEDVCDPKPLGVDDFLGEDEEELMDALSPAYDQLEKWSWWFMEKIPLSLLWQEESGWVSCRGRNLEAPRYIPHQKDAGIRIHRSVKLRMEAEFEDEALKKKYSESDGKYEPRPDITVEPKWVDLDPNA</sequence>